<sequence length="333" mass="38170">MKLDWAYFRRLYEELHDRHDAAGRKEYLVGQQPTAAAHLAELATLRKREPIPAGGYTGDDEQLWRIMKLYALSRVSDYLIELFCPAGDPPQGFGVTGGRAVIEGSSTHRLELGGWRINATPGWIGSRRVELDGLAVYTGFFTDIGLTPFEHAEAFSPFHHEIFAVIHDPSATRVTVEEVLWPGFWFGDLLFSRAGVRVRAPRHLIDAAVATTSTLYFTSRREPRPTRDLSHGWGSNSQWRTDFHRFYSDEDGLHLNWDGQVDIGEDPPQQPADQLDDPDPLDQRRELLLHRCFVRNTLPRDEDDRFPYDDRLSLTTAEWPLRPESIVHVPWTR</sequence>
<dbReference type="EMBL" id="JACCBT010000001">
    <property type="protein sequence ID" value="NYE14850.1"/>
    <property type="molecule type" value="Genomic_DNA"/>
</dbReference>
<evidence type="ECO:0000313" key="3">
    <source>
        <dbReference type="Proteomes" id="UP000591272"/>
    </source>
</evidence>
<accession>A0A7Y9GE61</accession>
<reference evidence="2 3" key="1">
    <citation type="submission" date="2020-07" db="EMBL/GenBank/DDBJ databases">
        <title>Sequencing the genomes of 1000 actinobacteria strains.</title>
        <authorList>
            <person name="Klenk H.-P."/>
        </authorList>
    </citation>
    <scope>NUCLEOTIDE SEQUENCE [LARGE SCALE GENOMIC DNA]</scope>
    <source>
        <strain evidence="2 3">DSM 43461</strain>
    </source>
</reference>
<protein>
    <submittedName>
        <fullName evidence="2">Uncharacterized protein</fullName>
    </submittedName>
</protein>
<proteinExistence type="predicted"/>
<evidence type="ECO:0000313" key="2">
    <source>
        <dbReference type="EMBL" id="NYE14850.1"/>
    </source>
</evidence>
<evidence type="ECO:0000256" key="1">
    <source>
        <dbReference type="SAM" id="MobiDB-lite"/>
    </source>
</evidence>
<keyword evidence="3" id="KW-1185">Reference proteome</keyword>
<feature type="region of interest" description="Disordered" evidence="1">
    <location>
        <begin position="258"/>
        <end position="280"/>
    </location>
</feature>
<organism evidence="2 3">
    <name type="scientific">Actinomadura citrea</name>
    <dbReference type="NCBI Taxonomy" id="46158"/>
    <lineage>
        <taxon>Bacteria</taxon>
        <taxon>Bacillati</taxon>
        <taxon>Actinomycetota</taxon>
        <taxon>Actinomycetes</taxon>
        <taxon>Streptosporangiales</taxon>
        <taxon>Thermomonosporaceae</taxon>
        <taxon>Actinomadura</taxon>
    </lineage>
</organism>
<name>A0A7Y9GE61_9ACTN</name>
<dbReference type="AlphaFoldDB" id="A0A7Y9GE61"/>
<comment type="caution">
    <text evidence="2">The sequence shown here is derived from an EMBL/GenBank/DDBJ whole genome shotgun (WGS) entry which is preliminary data.</text>
</comment>
<dbReference type="RefSeq" id="WP_179835656.1">
    <property type="nucleotide sequence ID" value="NZ_BMRD01000010.1"/>
</dbReference>
<dbReference type="Proteomes" id="UP000591272">
    <property type="component" value="Unassembled WGS sequence"/>
</dbReference>
<gene>
    <name evidence="2" type="ORF">BJ999_005146</name>
</gene>